<dbReference type="RefSeq" id="WP_162446309.1">
    <property type="nucleotide sequence ID" value="NZ_CP048222.1"/>
</dbReference>
<evidence type="ECO:0000259" key="1">
    <source>
        <dbReference type="Pfam" id="PF03200"/>
    </source>
</evidence>
<dbReference type="GO" id="GO:0004573">
    <property type="term" value="F:Glc3Man9GlcNAc2 oligosaccharide glucosidase activity"/>
    <property type="evidence" value="ECO:0007669"/>
    <property type="project" value="InterPro"/>
</dbReference>
<dbReference type="Gene3D" id="1.50.10.10">
    <property type="match status" value="1"/>
</dbReference>
<sequence length="881" mass="103105">MAKREHQRLDESNQGIKKWKKFGPYVSERQWGTVREDYSANGNAWAYSTHDMARSKAYRWGEEGIGGICDDGQLLCFALGFWNKKDPILKERLFGLANGEGNHGEDVKEYYYYLDNTPTHSYMKMLYKYPQEAFPYQRLVEENRRRGKHELEYNLVDTGTFDQDKYFDIFIEYAKADVEDILIQITIHNRGPEEAALHVIPQLWFRNTWAWGYDHYKPLLFVSNTGVIEVKHEKLGELFLHIEPEGQILFCENETNTERLYGQHTENGYFKDGIHEYLINNNHQAVHPDKKGTKAAINFEMSVAAGESKVIRLRLEKQMLKKPFKDFSSIFKARQQEADAFYAGLQTKFTSEDARQVHRQALAGMLWSKQFYYFDVPQWLNGDPAMPTPPPERKNGRNNAWFNLNNADIISMPDKWEYPWYAAWDLAFHCIPLAIVDPYFAKEQLTLLTCEWYMHPNGQFPAYEWNFSDVNPPVHAWATWRVYRMEQKRNNGIGDTDFLEAIFHKLLLNFTWWVNQKDKDGNNIFQGGFLGLDNIGVFDRSSELPTGGYIEQADGTSWMAMYSLNLMRIALELAKKKSLYQNLATKFFEHFLYIAGAMRNIGEQDFSLWDDDDEFYYDVLHLSNHQQERLKVRSMVGLVPLFAVEVLDHELFETMPEFTTRLKWFLEYRPDLANLISRWQEPGRGERHLLSLLRGHRMKRLLKRMLDETEFLSDFGIRALSRYHLEHPYVFRNNGSSFTVAYQPGESDSGMFGGNSNWRGPIWFPVNYLIIESLERFYQYYGDDFKVEYPTGSGTFINIRQITIELAKRLSKIFLKDKEGKRPVFGNDIKAQVDPYFRDYVLFYEYFHGDSGSGLGASHQTGWTGLIARLLEICAGEDNSH</sequence>
<protein>
    <submittedName>
        <fullName evidence="3">Glucosidase</fullName>
    </submittedName>
</protein>
<dbReference type="SUPFAM" id="SSF48208">
    <property type="entry name" value="Six-hairpin glycosidases"/>
    <property type="match status" value="1"/>
</dbReference>
<evidence type="ECO:0000259" key="2">
    <source>
        <dbReference type="Pfam" id="PF22422"/>
    </source>
</evidence>
<evidence type="ECO:0000313" key="3">
    <source>
        <dbReference type="EMBL" id="QHT70330.1"/>
    </source>
</evidence>
<evidence type="ECO:0000313" key="4">
    <source>
        <dbReference type="Proteomes" id="UP000480178"/>
    </source>
</evidence>
<dbReference type="InterPro" id="IPR004888">
    <property type="entry name" value="Glycoside_hydrolase_63"/>
</dbReference>
<dbReference type="GO" id="GO:0009311">
    <property type="term" value="P:oligosaccharide metabolic process"/>
    <property type="evidence" value="ECO:0007669"/>
    <property type="project" value="InterPro"/>
</dbReference>
<dbReference type="InterPro" id="IPR008928">
    <property type="entry name" value="6-hairpin_glycosidase_sf"/>
</dbReference>
<dbReference type="Pfam" id="PF03200">
    <property type="entry name" value="Glyco_hydro_63"/>
    <property type="match status" value="1"/>
</dbReference>
<dbReference type="Pfam" id="PF22422">
    <property type="entry name" value="MGH1-like_GH"/>
    <property type="match status" value="1"/>
</dbReference>
<dbReference type="PANTHER" id="PTHR10412:SF10">
    <property type="entry name" value="GLYCOSYL HYDROLASE FAMILY 63 C-TERMINAL DOMAIN-CONTAINING PROTEIN"/>
    <property type="match status" value="1"/>
</dbReference>
<feature type="domain" description="Mannosylglycerate hydrolase MGH1-like glycoside hydrolase" evidence="2">
    <location>
        <begin position="418"/>
        <end position="522"/>
    </location>
</feature>
<dbReference type="InterPro" id="IPR012341">
    <property type="entry name" value="6hp_glycosidase-like_sf"/>
</dbReference>
<dbReference type="InterPro" id="IPR054491">
    <property type="entry name" value="MGH1-like_GH"/>
</dbReference>
<dbReference type="KEGG" id="rhoz:GXP67_28590"/>
<dbReference type="InterPro" id="IPR031335">
    <property type="entry name" value="Glyco_hydro_63_C"/>
</dbReference>
<feature type="domain" description="Glycosyl hydrolase family 63 C-terminal" evidence="1">
    <location>
        <begin position="696"/>
        <end position="869"/>
    </location>
</feature>
<reference evidence="3 4" key="1">
    <citation type="submission" date="2020-01" db="EMBL/GenBank/DDBJ databases">
        <authorList>
            <person name="Kim M.K."/>
        </authorList>
    </citation>
    <scope>NUCLEOTIDE SEQUENCE [LARGE SCALE GENOMIC DNA]</scope>
    <source>
        <strain evidence="3 4">172606-1</strain>
    </source>
</reference>
<accession>A0A6C0GS75</accession>
<dbReference type="PANTHER" id="PTHR10412">
    <property type="entry name" value="MANNOSYL-OLIGOSACCHARIDE GLUCOSIDASE"/>
    <property type="match status" value="1"/>
</dbReference>
<keyword evidence="4" id="KW-1185">Reference proteome</keyword>
<proteinExistence type="predicted"/>
<organism evidence="3 4">
    <name type="scientific">Rhodocytophaga rosea</name>
    <dbReference type="NCBI Taxonomy" id="2704465"/>
    <lineage>
        <taxon>Bacteria</taxon>
        <taxon>Pseudomonadati</taxon>
        <taxon>Bacteroidota</taxon>
        <taxon>Cytophagia</taxon>
        <taxon>Cytophagales</taxon>
        <taxon>Rhodocytophagaceae</taxon>
        <taxon>Rhodocytophaga</taxon>
    </lineage>
</organism>
<name>A0A6C0GS75_9BACT</name>
<gene>
    <name evidence="3" type="ORF">GXP67_28590</name>
</gene>
<dbReference type="Proteomes" id="UP000480178">
    <property type="component" value="Chromosome"/>
</dbReference>
<dbReference type="AlphaFoldDB" id="A0A6C0GS75"/>
<dbReference type="EMBL" id="CP048222">
    <property type="protein sequence ID" value="QHT70330.1"/>
    <property type="molecule type" value="Genomic_DNA"/>
</dbReference>